<dbReference type="Gene3D" id="3.30.465.10">
    <property type="match status" value="1"/>
</dbReference>
<dbReference type="PANTHER" id="PTHR42934:SF2">
    <property type="entry name" value="GLYCOLATE OXIDASE SUBUNIT GLCD"/>
    <property type="match status" value="1"/>
</dbReference>
<keyword evidence="4" id="KW-0560">Oxidoreductase</keyword>
<dbReference type="Gene3D" id="3.30.70.2190">
    <property type="match status" value="1"/>
</dbReference>
<organism evidence="6 7">
    <name type="scientific">Candidatus Amunia macphersoniae</name>
    <dbReference type="NCBI Taxonomy" id="3127014"/>
    <lineage>
        <taxon>Bacteria</taxon>
        <taxon>Bacillati</taxon>
        <taxon>Candidatus Dormiibacterota</taxon>
        <taxon>Candidatus Dormibacteria</taxon>
        <taxon>Candidatus Aeolococcales</taxon>
        <taxon>Candidatus Aeolococcaceae</taxon>
        <taxon>Candidatus Amunia</taxon>
    </lineage>
</organism>
<reference evidence="6 7" key="1">
    <citation type="submission" date="2020-10" db="EMBL/GenBank/DDBJ databases">
        <title>Ca. Dormibacterota MAGs.</title>
        <authorList>
            <person name="Montgomery K."/>
        </authorList>
    </citation>
    <scope>NUCLEOTIDE SEQUENCE [LARGE SCALE GENOMIC DNA]</scope>
    <source>
        <strain evidence="6">Mitchell_Peninsula_5</strain>
    </source>
</reference>
<dbReference type="Proteomes" id="UP000614410">
    <property type="component" value="Unassembled WGS sequence"/>
</dbReference>
<sequence length="478" mass="48726">MLSRAAVRDLERQVGVPHVYTRPADLAAYAYDAYGASGLRRVADAVVFPESTDEVSGVLAVCAAHGVAVVPRGAGTGYAGGATSDGGVILNLSLMTRLSAVDVEAQRIAAQAGVVTAQVHARASAAGLYYPPDPGSSTTSTIGGNVACNAAGPHTLRYGTTTDFVAGLTVVLADGRIARVGEGAEAPQLLPLLCGSEGTLAIITEVVLRLIMSPGARGTLAATFDDMEAAAAAVAAISEAAIVPAALEFLDRAALDAIAATEAGDVAPGAGALLIVEVEGTAEDVEAHTDGVREALAGAGARALEHATSADEAARLWRLRKSVSAAVAKVQIGKVNEDVVVPRDRVAELVSRSRQIGVVNGLPVVNFGHLGDGNIHTTFLIDPRVSGDRLRAAAAVEQLFDTVLMMGGSLSGEHGVGTAKLAFVERQLGEAQVALMRRIKLAFDPAGILNPGKKIPSPPPVSAGVDVRRSALEPSAFG</sequence>
<evidence type="ECO:0000313" key="7">
    <source>
        <dbReference type="Proteomes" id="UP000614410"/>
    </source>
</evidence>
<dbReference type="PANTHER" id="PTHR42934">
    <property type="entry name" value="GLYCOLATE OXIDASE SUBUNIT GLCD"/>
    <property type="match status" value="1"/>
</dbReference>
<dbReference type="InterPro" id="IPR016167">
    <property type="entry name" value="FAD-bd_PCMH_sub1"/>
</dbReference>
<dbReference type="Gene3D" id="3.30.70.2740">
    <property type="match status" value="1"/>
</dbReference>
<keyword evidence="3" id="KW-0274">FAD</keyword>
<dbReference type="SUPFAM" id="SSF55103">
    <property type="entry name" value="FAD-linked oxidases, C-terminal domain"/>
    <property type="match status" value="1"/>
</dbReference>
<dbReference type="GO" id="GO:0016491">
    <property type="term" value="F:oxidoreductase activity"/>
    <property type="evidence" value="ECO:0007669"/>
    <property type="project" value="UniProtKB-KW"/>
</dbReference>
<dbReference type="AlphaFoldDB" id="A0A934NA42"/>
<dbReference type="InterPro" id="IPR036318">
    <property type="entry name" value="FAD-bd_PCMH-like_sf"/>
</dbReference>
<dbReference type="PROSITE" id="PS51387">
    <property type="entry name" value="FAD_PCMH"/>
    <property type="match status" value="1"/>
</dbReference>
<protein>
    <submittedName>
        <fullName evidence="6">FAD-binding protein</fullName>
    </submittedName>
</protein>
<dbReference type="InterPro" id="IPR016169">
    <property type="entry name" value="FAD-bd_PCMH_sub2"/>
</dbReference>
<dbReference type="Pfam" id="PF02913">
    <property type="entry name" value="FAD-oxidase_C"/>
    <property type="match status" value="1"/>
</dbReference>
<proteinExistence type="predicted"/>
<dbReference type="GO" id="GO:0071949">
    <property type="term" value="F:FAD binding"/>
    <property type="evidence" value="ECO:0007669"/>
    <property type="project" value="InterPro"/>
</dbReference>
<dbReference type="InterPro" id="IPR016171">
    <property type="entry name" value="Vanillyl_alc_oxidase_C-sub2"/>
</dbReference>
<gene>
    <name evidence="6" type="ORF">JF887_09930</name>
</gene>
<dbReference type="Pfam" id="PF01565">
    <property type="entry name" value="FAD_binding_4"/>
    <property type="match status" value="1"/>
</dbReference>
<dbReference type="InterPro" id="IPR004113">
    <property type="entry name" value="FAD-bd_oxidored_4_C"/>
</dbReference>
<evidence type="ECO:0000256" key="3">
    <source>
        <dbReference type="ARBA" id="ARBA00022827"/>
    </source>
</evidence>
<dbReference type="Gene3D" id="3.30.43.10">
    <property type="entry name" value="Uridine Diphospho-n-acetylenolpyruvylglucosamine Reductase, domain 2"/>
    <property type="match status" value="1"/>
</dbReference>
<feature type="domain" description="FAD-binding PCMH-type" evidence="5">
    <location>
        <begin position="39"/>
        <end position="213"/>
    </location>
</feature>
<evidence type="ECO:0000256" key="1">
    <source>
        <dbReference type="ARBA" id="ARBA00001974"/>
    </source>
</evidence>
<evidence type="ECO:0000259" key="5">
    <source>
        <dbReference type="PROSITE" id="PS51387"/>
    </source>
</evidence>
<evidence type="ECO:0000256" key="4">
    <source>
        <dbReference type="ARBA" id="ARBA00023002"/>
    </source>
</evidence>
<evidence type="ECO:0000256" key="2">
    <source>
        <dbReference type="ARBA" id="ARBA00022630"/>
    </source>
</evidence>
<dbReference type="SUPFAM" id="SSF56176">
    <property type="entry name" value="FAD-binding/transporter-associated domain-like"/>
    <property type="match status" value="1"/>
</dbReference>
<keyword evidence="2" id="KW-0285">Flavoprotein</keyword>
<dbReference type="InterPro" id="IPR016164">
    <property type="entry name" value="FAD-linked_Oxase-like_C"/>
</dbReference>
<comment type="caution">
    <text evidence="6">The sequence shown here is derived from an EMBL/GenBank/DDBJ whole genome shotgun (WGS) entry which is preliminary data.</text>
</comment>
<dbReference type="FunFam" id="1.10.45.10:FF:000001">
    <property type="entry name" value="D-lactate dehydrogenase mitochondrial"/>
    <property type="match status" value="1"/>
</dbReference>
<evidence type="ECO:0000313" key="6">
    <source>
        <dbReference type="EMBL" id="MBJ7609727.1"/>
    </source>
</evidence>
<dbReference type="Gene3D" id="1.10.45.10">
    <property type="entry name" value="Vanillyl-alcohol Oxidase, Chain A, domain 4"/>
    <property type="match status" value="1"/>
</dbReference>
<dbReference type="InterPro" id="IPR051914">
    <property type="entry name" value="FAD-linked_OxidoTrans_Type4"/>
</dbReference>
<accession>A0A934NA42</accession>
<dbReference type="InterPro" id="IPR006094">
    <property type="entry name" value="Oxid_FAD_bind_N"/>
</dbReference>
<dbReference type="InterPro" id="IPR016166">
    <property type="entry name" value="FAD-bd_PCMH"/>
</dbReference>
<dbReference type="EMBL" id="JAEKNN010000051">
    <property type="protein sequence ID" value="MBJ7609727.1"/>
    <property type="molecule type" value="Genomic_DNA"/>
</dbReference>
<name>A0A934NA42_9BACT</name>
<comment type="cofactor">
    <cofactor evidence="1">
        <name>FAD</name>
        <dbReference type="ChEBI" id="CHEBI:57692"/>
    </cofactor>
</comment>